<gene>
    <name evidence="9 12" type="primary">lspA</name>
    <name evidence="12" type="ORF">GCM10023322_66500</name>
</gene>
<keyword evidence="5 9" id="KW-0064">Aspartyl protease</keyword>
<feature type="active site" evidence="9">
    <location>
        <position position="167"/>
    </location>
</feature>
<feature type="transmembrane region" description="Helical" evidence="9">
    <location>
        <begin position="30"/>
        <end position="54"/>
    </location>
</feature>
<evidence type="ECO:0000256" key="8">
    <source>
        <dbReference type="ARBA" id="ARBA00023136"/>
    </source>
</evidence>
<dbReference type="Pfam" id="PF01252">
    <property type="entry name" value="Peptidase_A8"/>
    <property type="match status" value="1"/>
</dbReference>
<evidence type="ECO:0000313" key="13">
    <source>
        <dbReference type="Proteomes" id="UP001501570"/>
    </source>
</evidence>
<evidence type="ECO:0000256" key="1">
    <source>
        <dbReference type="ARBA" id="ARBA00006139"/>
    </source>
</evidence>
<dbReference type="InterPro" id="IPR001872">
    <property type="entry name" value="Peptidase_A8"/>
</dbReference>
<comment type="caution">
    <text evidence="12">The sequence shown here is derived from an EMBL/GenBank/DDBJ whole genome shotgun (WGS) entry which is preliminary data.</text>
</comment>
<name>A0ABP9SKH5_9ACTN</name>
<feature type="transmembrane region" description="Helical" evidence="9">
    <location>
        <begin position="91"/>
        <end position="107"/>
    </location>
</feature>
<dbReference type="PANTHER" id="PTHR33695">
    <property type="entry name" value="LIPOPROTEIN SIGNAL PEPTIDASE"/>
    <property type="match status" value="1"/>
</dbReference>
<dbReference type="Proteomes" id="UP001501570">
    <property type="component" value="Unassembled WGS sequence"/>
</dbReference>
<sequence>MIDGASVPGEGAPVADEAAPAAVAPSRLRVAAIGVLGATMVFVVAIDLLTKYLVTANLTGHPPVKVLGGFFYLDEIRNSGAAFSMGTSHTWVFPLVTVVVVCWIGWLARRLRSIPWGIGLGLVLGGALGNLGDRVFRAPGFLEGHVVDFVSLFGPNGAHWPIFNLADASLCCGVVLAVLLELFGRRRDGGRVRGTEQRGEH</sequence>
<evidence type="ECO:0000256" key="3">
    <source>
        <dbReference type="ARBA" id="ARBA00022670"/>
    </source>
</evidence>
<evidence type="ECO:0000256" key="9">
    <source>
        <dbReference type="HAMAP-Rule" id="MF_00161"/>
    </source>
</evidence>
<dbReference type="PROSITE" id="PS00855">
    <property type="entry name" value="SPASE_II"/>
    <property type="match status" value="1"/>
</dbReference>
<dbReference type="NCBIfam" id="TIGR00077">
    <property type="entry name" value="lspA"/>
    <property type="match status" value="1"/>
</dbReference>
<comment type="similarity">
    <text evidence="1 9 11">Belongs to the peptidase A8 family.</text>
</comment>
<feature type="transmembrane region" description="Helical" evidence="9">
    <location>
        <begin position="114"/>
        <end position="132"/>
    </location>
</feature>
<reference evidence="13" key="1">
    <citation type="journal article" date="2019" name="Int. J. Syst. Evol. Microbiol.">
        <title>The Global Catalogue of Microorganisms (GCM) 10K type strain sequencing project: providing services to taxonomists for standard genome sequencing and annotation.</title>
        <authorList>
            <consortium name="The Broad Institute Genomics Platform"/>
            <consortium name="The Broad Institute Genome Sequencing Center for Infectious Disease"/>
            <person name="Wu L."/>
            <person name="Ma J."/>
        </authorList>
    </citation>
    <scope>NUCLEOTIDE SEQUENCE [LARGE SCALE GENOMIC DNA]</scope>
    <source>
        <strain evidence="13">JCM 18304</strain>
    </source>
</reference>
<dbReference type="EMBL" id="BAABJQ010000027">
    <property type="protein sequence ID" value="GAA5196763.1"/>
    <property type="molecule type" value="Genomic_DNA"/>
</dbReference>
<feature type="transmembrane region" description="Helical" evidence="9">
    <location>
        <begin position="162"/>
        <end position="183"/>
    </location>
</feature>
<evidence type="ECO:0000256" key="5">
    <source>
        <dbReference type="ARBA" id="ARBA00022750"/>
    </source>
</evidence>
<keyword evidence="4 9" id="KW-0812">Transmembrane</keyword>
<keyword evidence="8 9" id="KW-0472">Membrane</keyword>
<feature type="active site" evidence="9">
    <location>
        <position position="148"/>
    </location>
</feature>
<keyword evidence="13" id="KW-1185">Reference proteome</keyword>
<evidence type="ECO:0000313" key="12">
    <source>
        <dbReference type="EMBL" id="GAA5196763.1"/>
    </source>
</evidence>
<evidence type="ECO:0000256" key="11">
    <source>
        <dbReference type="RuleBase" id="RU004181"/>
    </source>
</evidence>
<dbReference type="EC" id="3.4.23.36" evidence="9"/>
<accession>A0ABP9SKH5</accession>
<evidence type="ECO:0000256" key="4">
    <source>
        <dbReference type="ARBA" id="ARBA00022692"/>
    </source>
</evidence>
<evidence type="ECO:0000256" key="6">
    <source>
        <dbReference type="ARBA" id="ARBA00022801"/>
    </source>
</evidence>
<keyword evidence="2 9" id="KW-1003">Cell membrane</keyword>
<evidence type="ECO:0000256" key="7">
    <source>
        <dbReference type="ARBA" id="ARBA00022989"/>
    </source>
</evidence>
<proteinExistence type="inferred from homology"/>
<keyword evidence="3 9" id="KW-0645">Protease</keyword>
<dbReference type="HAMAP" id="MF_00161">
    <property type="entry name" value="LspA"/>
    <property type="match status" value="1"/>
</dbReference>
<dbReference type="RefSeq" id="WP_345636387.1">
    <property type="nucleotide sequence ID" value="NZ_BAABJQ010000027.1"/>
</dbReference>
<keyword evidence="7 9" id="KW-1133">Transmembrane helix</keyword>
<dbReference type="PANTHER" id="PTHR33695:SF1">
    <property type="entry name" value="LIPOPROTEIN SIGNAL PEPTIDASE"/>
    <property type="match status" value="1"/>
</dbReference>
<protein>
    <recommendedName>
        <fullName evidence="9">Lipoprotein signal peptidase</fullName>
        <ecNumber evidence="9">3.4.23.36</ecNumber>
    </recommendedName>
    <alternativeName>
        <fullName evidence="9">Prolipoprotein signal peptidase</fullName>
    </alternativeName>
    <alternativeName>
        <fullName evidence="9">Signal peptidase II</fullName>
        <shortName evidence="9">SPase II</shortName>
    </alternativeName>
</protein>
<evidence type="ECO:0000256" key="10">
    <source>
        <dbReference type="RuleBase" id="RU000594"/>
    </source>
</evidence>
<comment type="subcellular location">
    <subcellularLocation>
        <location evidence="9">Cell membrane</location>
        <topology evidence="9">Multi-pass membrane protein</topology>
    </subcellularLocation>
</comment>
<organism evidence="12 13">
    <name type="scientific">Rugosimonospora acidiphila</name>
    <dbReference type="NCBI Taxonomy" id="556531"/>
    <lineage>
        <taxon>Bacteria</taxon>
        <taxon>Bacillati</taxon>
        <taxon>Actinomycetota</taxon>
        <taxon>Actinomycetes</taxon>
        <taxon>Micromonosporales</taxon>
        <taxon>Micromonosporaceae</taxon>
        <taxon>Rugosimonospora</taxon>
    </lineage>
</organism>
<comment type="pathway">
    <text evidence="9">Protein modification; lipoprotein biosynthesis (signal peptide cleavage).</text>
</comment>
<comment type="catalytic activity">
    <reaction evidence="9 10">
        <text>Release of signal peptides from bacterial membrane prolipoproteins. Hydrolyzes -Xaa-Yaa-Zaa-|-(S,diacylglyceryl)Cys-, in which Xaa is hydrophobic (preferably Leu), and Yaa (Ala or Ser) and Zaa (Gly or Ala) have small, neutral side chains.</text>
        <dbReference type="EC" id="3.4.23.36"/>
    </reaction>
</comment>
<comment type="function">
    <text evidence="9 10">This protein specifically catalyzes the removal of signal peptides from prolipoproteins.</text>
</comment>
<dbReference type="PRINTS" id="PR00781">
    <property type="entry name" value="LIPOSIGPTASE"/>
</dbReference>
<evidence type="ECO:0000256" key="2">
    <source>
        <dbReference type="ARBA" id="ARBA00022475"/>
    </source>
</evidence>
<keyword evidence="6 9" id="KW-0378">Hydrolase</keyword>